<dbReference type="VEuPathDB" id="FungiDB:PC110_g5692"/>
<keyword evidence="4" id="KW-1185">Reference proteome</keyword>
<reference evidence="3 4" key="1">
    <citation type="submission" date="2018-01" db="EMBL/GenBank/DDBJ databases">
        <title>Draft genome of the strawberry crown rot pathogen Phytophthora cactorum.</title>
        <authorList>
            <person name="Armitage A.D."/>
            <person name="Lysoe E."/>
            <person name="Nellist C.F."/>
            <person name="Harrison R.J."/>
            <person name="Brurberg M.B."/>
        </authorList>
    </citation>
    <scope>NUCLEOTIDE SEQUENCE [LARGE SCALE GENOMIC DNA]</scope>
    <source>
        <strain evidence="3 4">10300</strain>
    </source>
</reference>
<name>A0A329SMQ4_9STRA</name>
<evidence type="ECO:0000256" key="1">
    <source>
        <dbReference type="SAM" id="MobiDB-lite"/>
    </source>
</evidence>
<accession>A0A329SMQ4</accession>
<protein>
    <submittedName>
        <fullName evidence="3">Uncharacterized protein</fullName>
    </submittedName>
</protein>
<dbReference type="AlphaFoldDB" id="A0A329SMQ4"/>
<comment type="caution">
    <text evidence="3">The sequence shown here is derived from an EMBL/GenBank/DDBJ whole genome shotgun (WGS) entry which is preliminary data.</text>
</comment>
<dbReference type="Proteomes" id="UP000251314">
    <property type="component" value="Unassembled WGS sequence"/>
</dbReference>
<dbReference type="OrthoDB" id="10269398at2759"/>
<sequence>MAQVQTARMLEKKRGSELQSQEHARALEEPTEVIGRHSPNLSAPTGHRIGLLALRQRWHCSPGCHVAWQLAGRGGQCFSPRVLS</sequence>
<reference evidence="2" key="2">
    <citation type="submission" date="2021-01" db="EMBL/GenBank/DDBJ databases">
        <title>Phytophthora aleatoria, a newly-described species from Pinus radiata is distinct from Phytophthora cactorum isolates based on comparative genomics.</title>
        <authorList>
            <person name="Mcdougal R."/>
            <person name="Panda P."/>
            <person name="Williams N."/>
            <person name="Studholme D.J."/>
        </authorList>
    </citation>
    <scope>NUCLEOTIDE SEQUENCE</scope>
    <source>
        <strain evidence="2">NZFS 3830</strain>
    </source>
</reference>
<evidence type="ECO:0000313" key="4">
    <source>
        <dbReference type="Proteomes" id="UP000251314"/>
    </source>
</evidence>
<dbReference type="EMBL" id="JAENGZ010000182">
    <property type="protein sequence ID" value="KAG6966167.1"/>
    <property type="molecule type" value="Genomic_DNA"/>
</dbReference>
<dbReference type="EMBL" id="MJFZ01000097">
    <property type="protein sequence ID" value="RAW38059.1"/>
    <property type="molecule type" value="Genomic_DNA"/>
</dbReference>
<feature type="compositionally biased region" description="Basic and acidic residues" evidence="1">
    <location>
        <begin position="9"/>
        <end position="28"/>
    </location>
</feature>
<dbReference type="Proteomes" id="UP000688947">
    <property type="component" value="Unassembled WGS sequence"/>
</dbReference>
<proteinExistence type="predicted"/>
<feature type="region of interest" description="Disordered" evidence="1">
    <location>
        <begin position="1"/>
        <end position="41"/>
    </location>
</feature>
<organism evidence="3 4">
    <name type="scientific">Phytophthora cactorum</name>
    <dbReference type="NCBI Taxonomy" id="29920"/>
    <lineage>
        <taxon>Eukaryota</taxon>
        <taxon>Sar</taxon>
        <taxon>Stramenopiles</taxon>
        <taxon>Oomycota</taxon>
        <taxon>Peronosporomycetes</taxon>
        <taxon>Peronosporales</taxon>
        <taxon>Peronosporaceae</taxon>
        <taxon>Phytophthora</taxon>
    </lineage>
</organism>
<gene>
    <name evidence="2" type="ORF">JG687_00004990</name>
    <name evidence="3" type="ORF">PC110_g5692</name>
</gene>
<evidence type="ECO:0000313" key="2">
    <source>
        <dbReference type="EMBL" id="KAG6966167.1"/>
    </source>
</evidence>
<evidence type="ECO:0000313" key="3">
    <source>
        <dbReference type="EMBL" id="RAW38059.1"/>
    </source>
</evidence>